<keyword evidence="1" id="KW-0472">Membrane</keyword>
<proteinExistence type="predicted"/>
<organism evidence="2 3">
    <name type="scientific">Lysobacter defluvii IMMIB APB-9 = DSM 18482</name>
    <dbReference type="NCBI Taxonomy" id="1385515"/>
    <lineage>
        <taxon>Bacteria</taxon>
        <taxon>Pseudomonadati</taxon>
        <taxon>Pseudomonadota</taxon>
        <taxon>Gammaproteobacteria</taxon>
        <taxon>Lysobacterales</taxon>
        <taxon>Lysobacteraceae</taxon>
        <taxon>Novilysobacter</taxon>
    </lineage>
</organism>
<dbReference type="Pfam" id="PF16074">
    <property type="entry name" value="PilW"/>
    <property type="match status" value="1"/>
</dbReference>
<gene>
    <name evidence="2" type="ORF">N791_08705</name>
</gene>
<sequence>MAGLSLVELMIALALGLVVSGAAIGVFLANQQTYRSTESIGRIQESARVAFELMAREVREAAGNACSRNLPVANVLENQGQWWNQWQNGLLGYDNGALPASVGGTDAIEVVSASSGGAPVAEMTANSAQFKVSHAHDFVPNDILVVCDYTQASVFQATNVNAANVTIVHNTGTGTVGNCTKALGLPMPASCPGGQPGNSAETYKIYGPGSQVVKLRASRWYVADNGRSGRSLYRVRMAQGADQPAEEITDGVEDLQLEYLVEGQSSYVAAAPGLDWSRVVAVRLRLTLAGAERVGTDGQPLVRELQHVVNLRNRTA</sequence>
<comment type="caution">
    <text evidence="2">The sequence shown here is derived from an EMBL/GenBank/DDBJ whole genome shotgun (WGS) entry which is preliminary data.</text>
</comment>
<dbReference type="PROSITE" id="PS00409">
    <property type="entry name" value="PROKAR_NTER_METHYL"/>
    <property type="match status" value="1"/>
</dbReference>
<evidence type="ECO:0000256" key="1">
    <source>
        <dbReference type="SAM" id="Phobius"/>
    </source>
</evidence>
<dbReference type="AlphaFoldDB" id="A0A0A0MBY7"/>
<evidence type="ECO:0000313" key="2">
    <source>
        <dbReference type="EMBL" id="KGO99391.1"/>
    </source>
</evidence>
<protein>
    <submittedName>
        <fullName evidence="2">N-terminal cleavage protein</fullName>
    </submittedName>
</protein>
<dbReference type="InterPro" id="IPR012902">
    <property type="entry name" value="N_methyl_site"/>
</dbReference>
<keyword evidence="3" id="KW-1185">Reference proteome</keyword>
<keyword evidence="1" id="KW-0812">Transmembrane</keyword>
<name>A0A0A0MBY7_9GAMM</name>
<dbReference type="STRING" id="1385515.GCA_000423325_00706"/>
<feature type="transmembrane region" description="Helical" evidence="1">
    <location>
        <begin position="6"/>
        <end position="29"/>
    </location>
</feature>
<reference evidence="2 3" key="1">
    <citation type="submission" date="2013-08" db="EMBL/GenBank/DDBJ databases">
        <title>Genomic analysis of Lysobacter defluvii.</title>
        <authorList>
            <person name="Wang Q."/>
            <person name="Wang G."/>
        </authorList>
    </citation>
    <scope>NUCLEOTIDE SEQUENCE [LARGE SCALE GENOMIC DNA]</scope>
    <source>
        <strain evidence="2 3">IMMIB APB-9</strain>
    </source>
</reference>
<dbReference type="InterPro" id="IPR032092">
    <property type="entry name" value="PilW"/>
</dbReference>
<dbReference type="eggNOG" id="COG4966">
    <property type="taxonomic scope" value="Bacteria"/>
</dbReference>
<keyword evidence="1" id="KW-1133">Transmembrane helix</keyword>
<dbReference type="EMBL" id="AVBH01000018">
    <property type="protein sequence ID" value="KGO99391.1"/>
    <property type="molecule type" value="Genomic_DNA"/>
</dbReference>
<dbReference type="GO" id="GO:0043683">
    <property type="term" value="P:type IV pilus assembly"/>
    <property type="evidence" value="ECO:0007669"/>
    <property type="project" value="InterPro"/>
</dbReference>
<dbReference type="Proteomes" id="UP000030003">
    <property type="component" value="Unassembled WGS sequence"/>
</dbReference>
<evidence type="ECO:0000313" key="3">
    <source>
        <dbReference type="Proteomes" id="UP000030003"/>
    </source>
</evidence>
<accession>A0A0A0MBY7</accession>